<reference evidence="2 3" key="1">
    <citation type="submission" date="2015-01" db="EMBL/GenBank/DDBJ databases">
        <title>Draft genome sequence of Pedobacter sp. NL19 isolated from sludge of an effluent treatment pond in an abandoned uranium mine.</title>
        <authorList>
            <person name="Santos T."/>
            <person name="Caetano T."/>
            <person name="Covas C."/>
            <person name="Cruz A."/>
            <person name="Mendo S."/>
        </authorList>
    </citation>
    <scope>NUCLEOTIDE SEQUENCE [LARGE SCALE GENOMIC DNA]</scope>
    <source>
        <strain evidence="2 3">NL19</strain>
    </source>
</reference>
<dbReference type="OrthoDB" id="1075473at2"/>
<feature type="chain" id="PRO_5002210468" evidence="1">
    <location>
        <begin position="20"/>
        <end position="702"/>
    </location>
</feature>
<dbReference type="InterPro" id="IPR008969">
    <property type="entry name" value="CarboxyPept-like_regulatory"/>
</dbReference>
<gene>
    <name evidence="2" type="ORF">TH53_20900</name>
</gene>
<sequence length="702" mass="78069">MQSLKLTLFFLFLISFANAQTKISGVLKSTKGIPVANANISLKGSYDGTSTDSTGRFAFTTTETGLRILQFSALNFVQDSVQINLSNGNITLNLILKEAANLLQTVNISAGSFITGDKKKGAVLSSLDIATIAGSRADVFAAMQTLPGAQTAFAESGLFVRGGSASETKTYFDGMLVKSPFNATVPDQASRGRLSPFLFKGTSFSAGGYSAEYGQALSSALVLESTDLPAKTTTGISLLSVGGGLDQNIRFKNSSITAGGYYYNLSPIYGIIKQNHNYIKAPEQLGGNIQYKLKSSETGMFKIYASYSRTRLALYRANIDTPAAPRYFSNNNLNIYINSTYKEYFGDRWKLETGIAYNKDRDAGLMTVNDYSRQDHLLEGKATLTKFFGQLSNFRFGAETFATGRKESLNGLLRKYDDQVSSGFAETDLFLTHKIVVRLGLRGEYSSYLQKYNLAPRTSLGLKTGIHSQVSFAYGRFYQNPEDEYLIIKSTGFEQADHYILKYEINTPDRNFRIEGYYKDYNQLTKLNNGIPDNSGSGYAKGFELYWRDKKSIRNADYWLSYSFLDTKRNFRDFPMMATPSFAAKHTVSVVYKHFFESLHTQFGGTYSFASGRPYVNPNNPVYLADKTQTYNSLSLNASYLTHVFRQFAVLYLNVNNVPGFNQVYGYQYSANGLNRQAIVPAAKRDFLIGLMITIGDNTFIR</sequence>
<dbReference type="STRING" id="1503925.TH53_20900"/>
<keyword evidence="1" id="KW-0732">Signal</keyword>
<feature type="signal peptide" evidence="1">
    <location>
        <begin position="1"/>
        <end position="19"/>
    </location>
</feature>
<organism evidence="2 3">
    <name type="scientific">Pedobacter lusitanus</name>
    <dbReference type="NCBI Taxonomy" id="1503925"/>
    <lineage>
        <taxon>Bacteria</taxon>
        <taxon>Pseudomonadati</taxon>
        <taxon>Bacteroidota</taxon>
        <taxon>Sphingobacteriia</taxon>
        <taxon>Sphingobacteriales</taxon>
        <taxon>Sphingobacteriaceae</taxon>
        <taxon>Pedobacter</taxon>
    </lineage>
</organism>
<dbReference type="Gene3D" id="2.60.40.1120">
    <property type="entry name" value="Carboxypeptidase-like, regulatory domain"/>
    <property type="match status" value="1"/>
</dbReference>
<dbReference type="EMBL" id="JXRA01000102">
    <property type="protein sequence ID" value="KIO75432.1"/>
    <property type="molecule type" value="Genomic_DNA"/>
</dbReference>
<dbReference type="AlphaFoldDB" id="A0A0D0GDN2"/>
<dbReference type="RefSeq" id="WP_041885136.1">
    <property type="nucleotide sequence ID" value="NZ_CP157278.1"/>
</dbReference>
<keyword evidence="3" id="KW-1185">Reference proteome</keyword>
<evidence type="ECO:0000313" key="2">
    <source>
        <dbReference type="EMBL" id="KIO75432.1"/>
    </source>
</evidence>
<accession>A0A0D0GDN2</accession>
<proteinExistence type="predicted"/>
<name>A0A0D0GDN2_9SPHI</name>
<protein>
    <submittedName>
        <fullName evidence="2">TonB-dependent receptor</fullName>
    </submittedName>
</protein>
<dbReference type="SUPFAM" id="SSF49464">
    <property type="entry name" value="Carboxypeptidase regulatory domain-like"/>
    <property type="match status" value="1"/>
</dbReference>
<dbReference type="SUPFAM" id="SSF56935">
    <property type="entry name" value="Porins"/>
    <property type="match status" value="1"/>
</dbReference>
<keyword evidence="2" id="KW-0675">Receptor</keyword>
<dbReference type="Proteomes" id="UP000032049">
    <property type="component" value="Unassembled WGS sequence"/>
</dbReference>
<comment type="caution">
    <text evidence="2">The sequence shown here is derived from an EMBL/GenBank/DDBJ whole genome shotgun (WGS) entry which is preliminary data.</text>
</comment>
<evidence type="ECO:0000313" key="3">
    <source>
        <dbReference type="Proteomes" id="UP000032049"/>
    </source>
</evidence>
<evidence type="ECO:0000256" key="1">
    <source>
        <dbReference type="SAM" id="SignalP"/>
    </source>
</evidence>
<dbReference type="Pfam" id="PF13715">
    <property type="entry name" value="CarbopepD_reg_2"/>
    <property type="match status" value="1"/>
</dbReference>